<evidence type="ECO:0000259" key="6">
    <source>
        <dbReference type="PROSITE" id="PS50011"/>
    </source>
</evidence>
<organism evidence="7 8">
    <name type="scientific">Planoprotostelium fungivorum</name>
    <dbReference type="NCBI Taxonomy" id="1890364"/>
    <lineage>
        <taxon>Eukaryota</taxon>
        <taxon>Amoebozoa</taxon>
        <taxon>Evosea</taxon>
        <taxon>Variosea</taxon>
        <taxon>Cavosteliida</taxon>
        <taxon>Cavosteliaceae</taxon>
        <taxon>Planoprotostelium</taxon>
    </lineage>
</organism>
<dbReference type="GO" id="GO:0004672">
    <property type="term" value="F:protein kinase activity"/>
    <property type="evidence" value="ECO:0007669"/>
    <property type="project" value="InterPro"/>
</dbReference>
<dbReference type="GO" id="GO:0004174">
    <property type="term" value="F:electron-transferring-flavoprotein dehydrogenase activity"/>
    <property type="evidence" value="ECO:0007669"/>
    <property type="project" value="TreeGrafter"/>
</dbReference>
<evidence type="ECO:0000256" key="5">
    <source>
        <dbReference type="SAM" id="MobiDB-lite"/>
    </source>
</evidence>
<dbReference type="InParanoid" id="A0A2P6NNN6"/>
<dbReference type="PROSITE" id="PS50011">
    <property type="entry name" value="PROTEIN_KINASE_DOM"/>
    <property type="match status" value="1"/>
</dbReference>
<evidence type="ECO:0000313" key="7">
    <source>
        <dbReference type="EMBL" id="PRP85574.1"/>
    </source>
</evidence>
<keyword evidence="4" id="KW-0560">Oxidoreductase</keyword>
<comment type="similarity">
    <text evidence="1">Belongs to the FAD-dependent oxidoreductase family.</text>
</comment>
<dbReference type="AlphaFoldDB" id="A0A2P6NNN6"/>
<proteinExistence type="inferred from homology"/>
<name>A0A2P6NNN6_9EUKA</name>
<feature type="region of interest" description="Disordered" evidence="5">
    <location>
        <begin position="1"/>
        <end position="25"/>
    </location>
</feature>
<dbReference type="GO" id="GO:0050660">
    <property type="term" value="F:flavin adenine dinucleotide binding"/>
    <property type="evidence" value="ECO:0007669"/>
    <property type="project" value="TreeGrafter"/>
</dbReference>
<dbReference type="Gene3D" id="3.50.50.100">
    <property type="match status" value="1"/>
</dbReference>
<keyword evidence="2" id="KW-0285">Flavoprotein</keyword>
<dbReference type="InterPro" id="IPR011009">
    <property type="entry name" value="Kinase-like_dom_sf"/>
</dbReference>
<dbReference type="Proteomes" id="UP000241769">
    <property type="component" value="Unassembled WGS sequence"/>
</dbReference>
<dbReference type="GO" id="GO:0005737">
    <property type="term" value="C:cytoplasm"/>
    <property type="evidence" value="ECO:0007669"/>
    <property type="project" value="TreeGrafter"/>
</dbReference>
<evidence type="ECO:0000256" key="4">
    <source>
        <dbReference type="ARBA" id="ARBA00023002"/>
    </source>
</evidence>
<dbReference type="PROSITE" id="PS00108">
    <property type="entry name" value="PROTEIN_KINASE_ST"/>
    <property type="match status" value="1"/>
</dbReference>
<accession>A0A2P6NNN6</accession>
<dbReference type="InterPro" id="IPR036188">
    <property type="entry name" value="FAD/NAD-bd_sf"/>
</dbReference>
<sequence>LPKGGKLRQLDSPVDNARSQALPPEGLELDVMTEPPAQWISHAFRVRGIVQENSSEIPDKATTKANENMPDLPKLVKKISNPFLHRSKSKESFSLSSSYDSSQEVPKSISCQPSNCMGDPANFDPKSYSFVSKLGKGSFGRVDLVSSSGTLFALKQQKARRQNFGEEIDTHVKVSQNGDHDNVVKLYYASGNSCKTGLIAMEYCNGISLSSLATWMNESQLRIVTRQILSGLVFLHSIGIIHRDIKPENIIVGRDGIVKIIDLGVAADFKSYAPDTPSGSLLYMAPEQIGCMEKPIQYGPAIDIWALGISLIELALGRLPNAELSKSSLISAVTRGDAPTLAKTSRLCKVHNHFSMDMHDFISTCTRKDPNLRPTAEEMTKHAWLLEPQNDAEMQSLRDLVDVSMNRESRTKHTSMLMKRVSGERQKRQSGEFNDNLNTSELHVTSTGNNLVLKRKPTLGFGLHLPGHSLEHVIPVVAVVTTASQPTHTMSKVVIVGGGYAGVNLAKILDKDFEVTIIEKHDKFNHNLAALRGAVIQGTVKSIDANSVHLESSTGESQVLFDFLVLATGYKWPLFVKNTDSAQGIAVHKKTSTNIAAAEHILIVGGGAVGCETAGEIRFMHPNKKITIVHSGQELIGPGYKPSFYKKMNEKMQALNIEVVRGDRVTTTPPADGFDETVEKRTYSTQSGKTIEADFSMWCTGGTPNTAFLREFLESSLLPTGHVKVEPTLQLPGHSNVFAMGDIAALEEGKLAYFTKEHANTVANNIRVLRKGGNKLKEYKPQSVVVLIPLGPRDGASQLPFGVVGGTITSMIKGKKLMVEDQWGVLNRKGLLATEARA</sequence>
<dbReference type="Pfam" id="PF00069">
    <property type="entry name" value="Pkinase"/>
    <property type="match status" value="1"/>
</dbReference>
<feature type="domain" description="Protein kinase" evidence="6">
    <location>
        <begin position="128"/>
        <end position="385"/>
    </location>
</feature>
<dbReference type="Gene3D" id="1.10.510.10">
    <property type="entry name" value="Transferase(Phosphotransferase) domain 1"/>
    <property type="match status" value="1"/>
</dbReference>
<dbReference type="SUPFAM" id="SSF56112">
    <property type="entry name" value="Protein kinase-like (PK-like)"/>
    <property type="match status" value="1"/>
</dbReference>
<comment type="caution">
    <text evidence="7">The sequence shown here is derived from an EMBL/GenBank/DDBJ whole genome shotgun (WGS) entry which is preliminary data.</text>
</comment>
<gene>
    <name evidence="7" type="ORF">PROFUN_06363</name>
</gene>
<dbReference type="InterPro" id="IPR000719">
    <property type="entry name" value="Prot_kinase_dom"/>
</dbReference>
<dbReference type="InterPro" id="IPR008271">
    <property type="entry name" value="Ser/Thr_kinase_AS"/>
</dbReference>
<dbReference type="Pfam" id="PF07992">
    <property type="entry name" value="Pyr_redox_2"/>
    <property type="match status" value="1"/>
</dbReference>
<dbReference type="EMBL" id="MDYQ01000042">
    <property type="protein sequence ID" value="PRP85574.1"/>
    <property type="molecule type" value="Genomic_DNA"/>
</dbReference>
<evidence type="ECO:0000313" key="8">
    <source>
        <dbReference type="Proteomes" id="UP000241769"/>
    </source>
</evidence>
<feature type="non-terminal residue" evidence="7">
    <location>
        <position position="1"/>
    </location>
</feature>
<evidence type="ECO:0000256" key="1">
    <source>
        <dbReference type="ARBA" id="ARBA00006442"/>
    </source>
</evidence>
<keyword evidence="8" id="KW-1185">Reference proteome</keyword>
<protein>
    <recommendedName>
        <fullName evidence="6">Protein kinase domain-containing protein</fullName>
    </recommendedName>
</protein>
<dbReference type="SUPFAM" id="SSF51905">
    <property type="entry name" value="FAD/NAD(P)-binding domain"/>
    <property type="match status" value="1"/>
</dbReference>
<dbReference type="InterPro" id="IPR023753">
    <property type="entry name" value="FAD/NAD-binding_dom"/>
</dbReference>
<dbReference type="GO" id="GO:0005524">
    <property type="term" value="F:ATP binding"/>
    <property type="evidence" value="ECO:0007669"/>
    <property type="project" value="InterPro"/>
</dbReference>
<dbReference type="PANTHER" id="PTHR43735:SF3">
    <property type="entry name" value="FERROPTOSIS SUPPRESSOR PROTEIN 1"/>
    <property type="match status" value="1"/>
</dbReference>
<evidence type="ECO:0000256" key="3">
    <source>
        <dbReference type="ARBA" id="ARBA00022827"/>
    </source>
</evidence>
<evidence type="ECO:0000256" key="2">
    <source>
        <dbReference type="ARBA" id="ARBA00022630"/>
    </source>
</evidence>
<dbReference type="SMART" id="SM00220">
    <property type="entry name" value="S_TKc"/>
    <property type="match status" value="1"/>
</dbReference>
<reference evidence="7 8" key="1">
    <citation type="journal article" date="2018" name="Genome Biol. Evol.">
        <title>Multiple Roots of Fruiting Body Formation in Amoebozoa.</title>
        <authorList>
            <person name="Hillmann F."/>
            <person name="Forbes G."/>
            <person name="Novohradska S."/>
            <person name="Ferling I."/>
            <person name="Riege K."/>
            <person name="Groth M."/>
            <person name="Westermann M."/>
            <person name="Marz M."/>
            <person name="Spaller T."/>
            <person name="Winckler T."/>
            <person name="Schaap P."/>
            <person name="Glockner G."/>
        </authorList>
    </citation>
    <scope>NUCLEOTIDE SEQUENCE [LARGE SCALE GENOMIC DNA]</scope>
    <source>
        <strain evidence="7 8">Jena</strain>
    </source>
</reference>
<keyword evidence="3" id="KW-0274">FAD</keyword>
<dbReference type="STRING" id="1890364.A0A2P6NNN6"/>
<dbReference type="OrthoDB" id="202203at2759"/>
<dbReference type="PANTHER" id="PTHR43735">
    <property type="entry name" value="APOPTOSIS-INDUCING FACTOR 1"/>
    <property type="match status" value="1"/>
</dbReference>